<reference evidence="7 8" key="1">
    <citation type="submission" date="2023-08" db="EMBL/GenBank/DDBJ databases">
        <title>Black Yeasts Isolated from many extreme environments.</title>
        <authorList>
            <person name="Coleine C."/>
            <person name="Stajich J.E."/>
            <person name="Selbmann L."/>
        </authorList>
    </citation>
    <scope>NUCLEOTIDE SEQUENCE [LARGE SCALE GENOMIC DNA]</scope>
    <source>
        <strain evidence="7 8">CCFEE 5792</strain>
    </source>
</reference>
<evidence type="ECO:0000313" key="8">
    <source>
        <dbReference type="Proteomes" id="UP001358417"/>
    </source>
</evidence>
<feature type="transmembrane region" description="Helical" evidence="6">
    <location>
        <begin position="260"/>
        <end position="281"/>
    </location>
</feature>
<accession>A0AAV9MW12</accession>
<sequence>MSIIQEAPLGQLLYFITGGKVFAYPEDKPGFEIPWEHVTVAEKTADLETSAETPDTTALPEKDPLDESTRPPAHADGNGLAHVPTTRSTEARPGLTRSSTTSRSLTREQTLPYSPERFDVEQSESLERGHSSIIVPQKTSDGVVLVDWYTTDDPANPQNWNSWKKALVGLQIFLYTFAVYCTSAIYTPSQEGVMRQFGLTYAEGSVGLSIYVAGYGIGPLIFSPLSEIPIVGRNIPYIISFTLFVILCVPTALADSYASLLVLRFLTGFMGSPALATGGATMQDMYGLLKLPYALTAWVAAAFCAPALGPLLSGFSVVVKGWRWSLWESLWMSGPVLVFMFISMPETSSANILLRRAKRLRKLTGRTDLRSQSEIDQGNTTLSKIIADQLIKPTEIFLRDPAVFFTNVYTSLIYGIYYSYFEAFPLAYIGIYGFNLGQLGLVFLCIIVGCILGSATYCSYVYFYLEPDIKKNGLRAQEHRLVPALFSSMLLPIGMFWFGWTVRDDIHWIVSVIGLTFFAMGAFILFQCIFMYLPLTYPQYAASLFAANDFCRSSMAAGCIIFGHPLYVNLGIGRGISILAGLLCGGVLGIWALWYFGATLRARSRFAI</sequence>
<feature type="transmembrane region" description="Helical" evidence="6">
    <location>
        <begin position="293"/>
        <end position="318"/>
    </location>
</feature>
<dbReference type="RefSeq" id="XP_064700442.1">
    <property type="nucleotide sequence ID" value="XM_064853984.1"/>
</dbReference>
<dbReference type="FunFam" id="1.20.1250.20:FF:000011">
    <property type="entry name" value="MFS multidrug transporter, putative"/>
    <property type="match status" value="1"/>
</dbReference>
<keyword evidence="2 6" id="KW-0812">Transmembrane</keyword>
<feature type="compositionally biased region" description="Basic and acidic residues" evidence="5">
    <location>
        <begin position="116"/>
        <end position="130"/>
    </location>
</feature>
<keyword evidence="3 6" id="KW-1133">Transmembrane helix</keyword>
<feature type="transmembrane region" description="Helical" evidence="6">
    <location>
        <begin position="506"/>
        <end position="533"/>
    </location>
</feature>
<feature type="transmembrane region" description="Helical" evidence="6">
    <location>
        <begin position="481"/>
        <end position="500"/>
    </location>
</feature>
<evidence type="ECO:0000256" key="5">
    <source>
        <dbReference type="SAM" id="MobiDB-lite"/>
    </source>
</evidence>
<dbReference type="PANTHER" id="PTHR23502:SF23">
    <property type="entry name" value="FLUCONAZOLE RESISTANCE PROTEIN 1"/>
    <property type="match status" value="1"/>
</dbReference>
<feature type="compositionally biased region" description="Low complexity" evidence="5">
    <location>
        <begin position="95"/>
        <end position="104"/>
    </location>
</feature>
<evidence type="ECO:0000256" key="4">
    <source>
        <dbReference type="ARBA" id="ARBA00023136"/>
    </source>
</evidence>
<dbReference type="Proteomes" id="UP001358417">
    <property type="component" value="Unassembled WGS sequence"/>
</dbReference>
<dbReference type="GO" id="GO:1990961">
    <property type="term" value="P:xenobiotic detoxification by transmembrane export across the plasma membrane"/>
    <property type="evidence" value="ECO:0007669"/>
    <property type="project" value="TreeGrafter"/>
</dbReference>
<evidence type="ECO:0000256" key="6">
    <source>
        <dbReference type="SAM" id="Phobius"/>
    </source>
</evidence>
<dbReference type="Gene3D" id="1.20.1250.20">
    <property type="entry name" value="MFS general substrate transporter like domains"/>
    <property type="match status" value="1"/>
</dbReference>
<dbReference type="GO" id="GO:0005886">
    <property type="term" value="C:plasma membrane"/>
    <property type="evidence" value="ECO:0007669"/>
    <property type="project" value="TreeGrafter"/>
</dbReference>
<name>A0AAV9MW12_9EURO</name>
<gene>
    <name evidence="7" type="ORF">LTR84_010447</name>
</gene>
<dbReference type="EMBL" id="JAVRRD010000043">
    <property type="protein sequence ID" value="KAK5044791.1"/>
    <property type="molecule type" value="Genomic_DNA"/>
</dbReference>
<feature type="transmembrane region" description="Helical" evidence="6">
    <location>
        <begin position="575"/>
        <end position="596"/>
    </location>
</feature>
<dbReference type="PANTHER" id="PTHR23502">
    <property type="entry name" value="MAJOR FACILITATOR SUPERFAMILY"/>
    <property type="match status" value="1"/>
</dbReference>
<protein>
    <recommendedName>
        <fullName evidence="9">Major facilitator superfamily (MFS) profile domain-containing protein</fullName>
    </recommendedName>
</protein>
<comment type="subcellular location">
    <subcellularLocation>
        <location evidence="1">Membrane</location>
        <topology evidence="1">Multi-pass membrane protein</topology>
    </subcellularLocation>
</comment>
<dbReference type="SUPFAM" id="SSF103473">
    <property type="entry name" value="MFS general substrate transporter"/>
    <property type="match status" value="1"/>
</dbReference>
<evidence type="ECO:0000256" key="3">
    <source>
        <dbReference type="ARBA" id="ARBA00022989"/>
    </source>
</evidence>
<feature type="compositionally biased region" description="Basic and acidic residues" evidence="5">
    <location>
        <begin position="60"/>
        <end position="69"/>
    </location>
</feature>
<evidence type="ECO:0000313" key="7">
    <source>
        <dbReference type="EMBL" id="KAK5044791.1"/>
    </source>
</evidence>
<dbReference type="CDD" id="cd17323">
    <property type="entry name" value="MFS_Tpo1_MDR_like"/>
    <property type="match status" value="1"/>
</dbReference>
<dbReference type="InterPro" id="IPR036259">
    <property type="entry name" value="MFS_trans_sf"/>
</dbReference>
<keyword evidence="8" id="KW-1185">Reference proteome</keyword>
<evidence type="ECO:0000256" key="1">
    <source>
        <dbReference type="ARBA" id="ARBA00004141"/>
    </source>
</evidence>
<feature type="transmembrane region" description="Helical" evidence="6">
    <location>
        <begin position="166"/>
        <end position="186"/>
    </location>
</feature>
<feature type="transmembrane region" description="Helical" evidence="6">
    <location>
        <begin position="441"/>
        <end position="465"/>
    </location>
</feature>
<evidence type="ECO:0008006" key="9">
    <source>
        <dbReference type="Google" id="ProtNLM"/>
    </source>
</evidence>
<keyword evidence="4 6" id="KW-0472">Membrane</keyword>
<dbReference type="GeneID" id="89978605"/>
<organism evidence="7 8">
    <name type="scientific">Exophiala bonariae</name>
    <dbReference type="NCBI Taxonomy" id="1690606"/>
    <lineage>
        <taxon>Eukaryota</taxon>
        <taxon>Fungi</taxon>
        <taxon>Dikarya</taxon>
        <taxon>Ascomycota</taxon>
        <taxon>Pezizomycotina</taxon>
        <taxon>Eurotiomycetes</taxon>
        <taxon>Chaetothyriomycetidae</taxon>
        <taxon>Chaetothyriales</taxon>
        <taxon>Herpotrichiellaceae</taxon>
        <taxon>Exophiala</taxon>
    </lineage>
</organism>
<dbReference type="GO" id="GO:0015244">
    <property type="term" value="F:fluconazole transmembrane transporter activity"/>
    <property type="evidence" value="ECO:0007669"/>
    <property type="project" value="TreeGrafter"/>
</dbReference>
<proteinExistence type="predicted"/>
<evidence type="ECO:0000256" key="2">
    <source>
        <dbReference type="ARBA" id="ARBA00022692"/>
    </source>
</evidence>
<dbReference type="Pfam" id="PF07690">
    <property type="entry name" value="MFS_1"/>
    <property type="match status" value="1"/>
</dbReference>
<feature type="region of interest" description="Disordered" evidence="5">
    <location>
        <begin position="46"/>
        <end position="132"/>
    </location>
</feature>
<comment type="caution">
    <text evidence="7">The sequence shown here is derived from an EMBL/GenBank/DDBJ whole genome shotgun (WGS) entry which is preliminary data.</text>
</comment>
<dbReference type="AlphaFoldDB" id="A0AAV9MW12"/>
<feature type="transmembrane region" description="Helical" evidence="6">
    <location>
        <begin position="330"/>
        <end position="354"/>
    </location>
</feature>
<dbReference type="InterPro" id="IPR011701">
    <property type="entry name" value="MFS"/>
</dbReference>
<feature type="transmembrane region" description="Helical" evidence="6">
    <location>
        <begin position="206"/>
        <end position="223"/>
    </location>
</feature>
<feature type="transmembrane region" description="Helical" evidence="6">
    <location>
        <begin position="235"/>
        <end position="254"/>
    </location>
</feature>